<dbReference type="WBParaSite" id="PEQ_0000845301-mRNA-1">
    <property type="protein sequence ID" value="PEQ_0000845301-mRNA-1"/>
    <property type="gene ID" value="PEQ_0000845301"/>
</dbReference>
<proteinExistence type="predicted"/>
<evidence type="ECO:0000313" key="2">
    <source>
        <dbReference type="Proteomes" id="UP000887564"/>
    </source>
</evidence>
<dbReference type="PROSITE" id="PS50172">
    <property type="entry name" value="BRCT"/>
    <property type="match status" value="1"/>
</dbReference>
<dbReference type="SUPFAM" id="SSF52113">
    <property type="entry name" value="BRCT domain"/>
    <property type="match status" value="1"/>
</dbReference>
<dbReference type="Pfam" id="PF00533">
    <property type="entry name" value="BRCT"/>
    <property type="match status" value="1"/>
</dbReference>
<dbReference type="InterPro" id="IPR036420">
    <property type="entry name" value="BRCT_dom_sf"/>
</dbReference>
<reference evidence="3" key="1">
    <citation type="submission" date="2022-11" db="UniProtKB">
        <authorList>
            <consortium name="WormBaseParasite"/>
        </authorList>
    </citation>
    <scope>IDENTIFICATION</scope>
</reference>
<dbReference type="CDD" id="cd00027">
    <property type="entry name" value="BRCT"/>
    <property type="match status" value="1"/>
</dbReference>
<sequence length="245" mass="28330">MDCKIQALPYYPYLVSGPKNESSRDKNCYVYCGAGSREQDMKNVRMMEKAENVSRDKIVQNQLVKRGATRNTHVVACDESERTACARKWRIPVVDPSWIIESIIKVNENQRDEDFRFDEKPLKNYIRNDELWLVLCHSLERRSRELSQRESISPKAAPLCTTARSSSDDCVIVEDGNSKNRMIREDERKCEEDDVCIIEAPVNSRLEEMDPKKEFLFCFRNKTIGSAVGSSSVRFDGESEKKEKK</sequence>
<keyword evidence="2" id="KW-1185">Reference proteome</keyword>
<dbReference type="Proteomes" id="UP000887564">
    <property type="component" value="Unplaced"/>
</dbReference>
<dbReference type="AlphaFoldDB" id="A0A914RUD0"/>
<name>A0A914RUD0_PAREQ</name>
<accession>A0A914RUD0</accession>
<dbReference type="InterPro" id="IPR001357">
    <property type="entry name" value="BRCT_dom"/>
</dbReference>
<organism evidence="2 3">
    <name type="scientific">Parascaris equorum</name>
    <name type="common">Equine roundworm</name>
    <dbReference type="NCBI Taxonomy" id="6256"/>
    <lineage>
        <taxon>Eukaryota</taxon>
        <taxon>Metazoa</taxon>
        <taxon>Ecdysozoa</taxon>
        <taxon>Nematoda</taxon>
        <taxon>Chromadorea</taxon>
        <taxon>Rhabditida</taxon>
        <taxon>Spirurina</taxon>
        <taxon>Ascaridomorpha</taxon>
        <taxon>Ascaridoidea</taxon>
        <taxon>Ascarididae</taxon>
        <taxon>Parascaris</taxon>
    </lineage>
</organism>
<evidence type="ECO:0000259" key="1">
    <source>
        <dbReference type="PROSITE" id="PS50172"/>
    </source>
</evidence>
<evidence type="ECO:0000313" key="3">
    <source>
        <dbReference type="WBParaSite" id="PEQ_0000845301-mRNA-1"/>
    </source>
</evidence>
<protein>
    <submittedName>
        <fullName evidence="3">BRCT domain-containing protein</fullName>
    </submittedName>
</protein>
<feature type="domain" description="BRCT" evidence="1">
    <location>
        <begin position="59"/>
        <end position="103"/>
    </location>
</feature>
<dbReference type="Gene3D" id="3.40.50.10190">
    <property type="entry name" value="BRCT domain"/>
    <property type="match status" value="1"/>
</dbReference>